<sequence length="77" mass="8614">MIFNYGIAYGGGRIAISCPLAKALAKMQDRCIHRYPESYGSDDRIHACLSELSVPLTKEPGFHQIDLRLNLFWPSCG</sequence>
<dbReference type="Pfam" id="PF04646">
    <property type="entry name" value="DUF604"/>
    <property type="match status" value="1"/>
</dbReference>
<dbReference type="EMBL" id="CAWUPB010001173">
    <property type="protein sequence ID" value="CAK7348871.1"/>
    <property type="molecule type" value="Genomic_DNA"/>
</dbReference>
<comment type="caution">
    <text evidence="1">The sequence shown here is derived from an EMBL/GenBank/DDBJ whole genome shotgun (WGS) entry which is preliminary data.</text>
</comment>
<dbReference type="Gene3D" id="3.90.550.50">
    <property type="match status" value="1"/>
</dbReference>
<dbReference type="PANTHER" id="PTHR10811">
    <property type="entry name" value="FRINGE-RELATED"/>
    <property type="match status" value="1"/>
</dbReference>
<protein>
    <submittedName>
        <fullName evidence="1">Uncharacterized protein</fullName>
    </submittedName>
</protein>
<gene>
    <name evidence="1" type="ORF">DCAF_LOCUS21580</name>
</gene>
<organism evidence="1 2">
    <name type="scientific">Dovyalis caffra</name>
    <dbReference type="NCBI Taxonomy" id="77055"/>
    <lineage>
        <taxon>Eukaryota</taxon>
        <taxon>Viridiplantae</taxon>
        <taxon>Streptophyta</taxon>
        <taxon>Embryophyta</taxon>
        <taxon>Tracheophyta</taxon>
        <taxon>Spermatophyta</taxon>
        <taxon>Magnoliopsida</taxon>
        <taxon>eudicotyledons</taxon>
        <taxon>Gunneridae</taxon>
        <taxon>Pentapetalae</taxon>
        <taxon>rosids</taxon>
        <taxon>fabids</taxon>
        <taxon>Malpighiales</taxon>
        <taxon>Salicaceae</taxon>
        <taxon>Flacourtieae</taxon>
        <taxon>Dovyalis</taxon>
    </lineage>
</organism>
<dbReference type="Proteomes" id="UP001314170">
    <property type="component" value="Unassembled WGS sequence"/>
</dbReference>
<name>A0AAV1SES7_9ROSI</name>
<proteinExistence type="predicted"/>
<evidence type="ECO:0000313" key="2">
    <source>
        <dbReference type="Proteomes" id="UP001314170"/>
    </source>
</evidence>
<evidence type="ECO:0000313" key="1">
    <source>
        <dbReference type="EMBL" id="CAK7348871.1"/>
    </source>
</evidence>
<dbReference type="AlphaFoldDB" id="A0AAV1SES7"/>
<reference evidence="1 2" key="1">
    <citation type="submission" date="2024-01" db="EMBL/GenBank/DDBJ databases">
        <authorList>
            <person name="Waweru B."/>
        </authorList>
    </citation>
    <scope>NUCLEOTIDE SEQUENCE [LARGE SCALE GENOMIC DNA]</scope>
</reference>
<dbReference type="InterPro" id="IPR006740">
    <property type="entry name" value="DUF604"/>
</dbReference>
<accession>A0AAV1SES7</accession>
<keyword evidence="2" id="KW-1185">Reference proteome</keyword>